<comment type="caution">
    <text evidence="2">The sequence shown here is derived from an EMBL/GenBank/DDBJ whole genome shotgun (WGS) entry which is preliminary data.</text>
</comment>
<organism evidence="2 3">
    <name type="scientific">Candidatus Falkowbacteria bacterium CG10_big_fil_rev_8_21_14_0_10_43_10</name>
    <dbReference type="NCBI Taxonomy" id="1974567"/>
    <lineage>
        <taxon>Bacteria</taxon>
        <taxon>Candidatus Falkowiibacteriota</taxon>
    </lineage>
</organism>
<evidence type="ECO:0000313" key="2">
    <source>
        <dbReference type="EMBL" id="PIR93487.1"/>
    </source>
</evidence>
<evidence type="ECO:0000313" key="3">
    <source>
        <dbReference type="Proteomes" id="UP000228626"/>
    </source>
</evidence>
<gene>
    <name evidence="2" type="ORF">COT99_00480</name>
</gene>
<reference evidence="3" key="1">
    <citation type="submission" date="2017-09" db="EMBL/GenBank/DDBJ databases">
        <title>Depth-based differentiation of microbial function through sediment-hosted aquifers and enrichment of novel symbionts in the deep terrestrial subsurface.</title>
        <authorList>
            <person name="Probst A.J."/>
            <person name="Ladd B."/>
            <person name="Jarett J.K."/>
            <person name="Geller-Mcgrath D.E."/>
            <person name="Sieber C.M.K."/>
            <person name="Emerson J.B."/>
            <person name="Anantharaman K."/>
            <person name="Thomas B.C."/>
            <person name="Malmstrom R."/>
            <person name="Stieglmeier M."/>
            <person name="Klingl A."/>
            <person name="Woyke T."/>
            <person name="Ryan C.M."/>
            <person name="Banfield J.F."/>
        </authorList>
    </citation>
    <scope>NUCLEOTIDE SEQUENCE [LARGE SCALE GENOMIC DNA]</scope>
</reference>
<sequence length="374" mass="43089">MVKYNKELRYKINNYMPKESGPQGFKVDVIDDDYFKEIVGDLLDIAKDMKEASGSRDQEIDSTEDEWRLRPAAPSKTAQDTIKEKVGKMNPEQLSYVRQQLNKVLLDKNMARVMGAGKRQGLREALKWVNELMAENQKEQTREKTITEQARGILGAVLNSREYLAELFEGKDIFIHDLSKFGKGQDFGIQFNAKGEEEPKLLICKVRVTPEDLGKNNRIKWFKEKKDMTLENNLTRQKPLYINLVLQEENLAGLKISLAGGEIKNDLIDSVKNDLETQLAVILLDRIGEIMEKSMPGKYYLGQDIEEYFSKYEEEFKGKLTYDKIDFQAAVEELEDYLNDKFPEIKNDPIVNNAFSIMGRMKADKEQEDLTPAM</sequence>
<proteinExistence type="predicted"/>
<name>A0A2H0V311_9BACT</name>
<dbReference type="AlphaFoldDB" id="A0A2H0V311"/>
<feature type="region of interest" description="Disordered" evidence="1">
    <location>
        <begin position="50"/>
        <end position="85"/>
    </location>
</feature>
<feature type="compositionally biased region" description="Basic and acidic residues" evidence="1">
    <location>
        <begin position="50"/>
        <end position="69"/>
    </location>
</feature>
<protein>
    <submittedName>
        <fullName evidence="2">Uncharacterized protein</fullName>
    </submittedName>
</protein>
<dbReference type="EMBL" id="PFAR01000006">
    <property type="protein sequence ID" value="PIR93487.1"/>
    <property type="molecule type" value="Genomic_DNA"/>
</dbReference>
<accession>A0A2H0V311</accession>
<dbReference type="Proteomes" id="UP000228626">
    <property type="component" value="Unassembled WGS sequence"/>
</dbReference>
<evidence type="ECO:0000256" key="1">
    <source>
        <dbReference type="SAM" id="MobiDB-lite"/>
    </source>
</evidence>